<dbReference type="EMBL" id="BAABLX010000007">
    <property type="protein sequence ID" value="GAA4936331.1"/>
    <property type="molecule type" value="Genomic_DNA"/>
</dbReference>
<evidence type="ECO:0000256" key="1">
    <source>
        <dbReference type="ARBA" id="ARBA00022729"/>
    </source>
</evidence>
<feature type="domain" description="Outer membrane protein beta-barrel" evidence="3">
    <location>
        <begin position="16"/>
        <end position="192"/>
    </location>
</feature>
<keyword evidence="5" id="KW-1185">Reference proteome</keyword>
<comment type="caution">
    <text evidence="4">The sequence shown here is derived from an EMBL/GenBank/DDBJ whole genome shotgun (WGS) entry which is preliminary data.</text>
</comment>
<dbReference type="SUPFAM" id="SSF56925">
    <property type="entry name" value="OMPA-like"/>
    <property type="match status" value="1"/>
</dbReference>
<reference evidence="5" key="1">
    <citation type="journal article" date="2019" name="Int. J. Syst. Evol. Microbiol.">
        <title>The Global Catalogue of Microorganisms (GCM) 10K type strain sequencing project: providing services to taxonomists for standard genome sequencing and annotation.</title>
        <authorList>
            <consortium name="The Broad Institute Genomics Platform"/>
            <consortium name="The Broad Institute Genome Sequencing Center for Infectious Disease"/>
            <person name="Wu L."/>
            <person name="Ma J."/>
        </authorList>
    </citation>
    <scope>NUCLEOTIDE SEQUENCE [LARGE SCALE GENOMIC DNA]</scope>
    <source>
        <strain evidence="5">JCM 19134</strain>
    </source>
</reference>
<dbReference type="Proteomes" id="UP001409585">
    <property type="component" value="Unassembled WGS sequence"/>
</dbReference>
<keyword evidence="1 2" id="KW-0732">Signal</keyword>
<dbReference type="RefSeq" id="WP_345418743.1">
    <property type="nucleotide sequence ID" value="NZ_AP031496.1"/>
</dbReference>
<sequence length="192" mass="21077">MKLKPFLAATTLSAFGLLAVNQSFADMENPTGAYIGGNYGYLKIDGEDDFDDDNDILQGVVGYRFLPFVAVEGSYVDFGEYGGDLANASTDGMTLAVKGTFPITDNFEIYAKLGQLWWETDYEILNFGGDTDDKGLFYGGGVALGITPNFYINAEYVVYDTDLDASDVAEDVDDTDFDTDYRQASLGLEFRF</sequence>
<evidence type="ECO:0000313" key="4">
    <source>
        <dbReference type="EMBL" id="GAA4936331.1"/>
    </source>
</evidence>
<name>A0AAV3TZX6_9ALTE</name>
<accession>A0AAV3TZX6</accession>
<dbReference type="AlphaFoldDB" id="A0AAV3TZX6"/>
<dbReference type="InterPro" id="IPR027385">
    <property type="entry name" value="Beta-barrel_OMP"/>
</dbReference>
<evidence type="ECO:0000313" key="5">
    <source>
        <dbReference type="Proteomes" id="UP001409585"/>
    </source>
</evidence>
<gene>
    <name evidence="4" type="ORF">GCM10025791_12540</name>
</gene>
<protein>
    <submittedName>
        <fullName evidence="4">Porin family protein</fullName>
    </submittedName>
</protein>
<evidence type="ECO:0000256" key="2">
    <source>
        <dbReference type="SAM" id="SignalP"/>
    </source>
</evidence>
<organism evidence="4 5">
    <name type="scientific">Halioxenophilus aromaticivorans</name>
    <dbReference type="NCBI Taxonomy" id="1306992"/>
    <lineage>
        <taxon>Bacteria</taxon>
        <taxon>Pseudomonadati</taxon>
        <taxon>Pseudomonadota</taxon>
        <taxon>Gammaproteobacteria</taxon>
        <taxon>Alteromonadales</taxon>
        <taxon>Alteromonadaceae</taxon>
        <taxon>Halioxenophilus</taxon>
    </lineage>
</organism>
<evidence type="ECO:0000259" key="3">
    <source>
        <dbReference type="Pfam" id="PF13505"/>
    </source>
</evidence>
<feature type="signal peptide" evidence="2">
    <location>
        <begin position="1"/>
        <end position="25"/>
    </location>
</feature>
<feature type="chain" id="PRO_5043685636" evidence="2">
    <location>
        <begin position="26"/>
        <end position="192"/>
    </location>
</feature>
<dbReference type="Gene3D" id="2.40.160.20">
    <property type="match status" value="1"/>
</dbReference>
<proteinExistence type="predicted"/>
<dbReference type="Pfam" id="PF13505">
    <property type="entry name" value="OMP_b-brl"/>
    <property type="match status" value="1"/>
</dbReference>
<dbReference type="InterPro" id="IPR011250">
    <property type="entry name" value="OMP/PagP_B-barrel"/>
</dbReference>